<evidence type="ECO:0000259" key="12">
    <source>
        <dbReference type="Pfam" id="PF00593"/>
    </source>
</evidence>
<evidence type="ECO:0000313" key="14">
    <source>
        <dbReference type="EMBL" id="SEL12925.1"/>
    </source>
</evidence>
<evidence type="ECO:0000256" key="3">
    <source>
        <dbReference type="ARBA" id="ARBA00022452"/>
    </source>
</evidence>
<keyword evidence="3 8" id="KW-1134">Transmembrane beta strand</keyword>
<evidence type="ECO:0000256" key="6">
    <source>
        <dbReference type="ARBA" id="ARBA00023136"/>
    </source>
</evidence>
<keyword evidence="6 8" id="KW-0472">Membrane</keyword>
<evidence type="ECO:0000256" key="8">
    <source>
        <dbReference type="PROSITE-ProRule" id="PRU01360"/>
    </source>
</evidence>
<feature type="compositionally biased region" description="Polar residues" evidence="10">
    <location>
        <begin position="519"/>
        <end position="537"/>
    </location>
</feature>
<feature type="region of interest" description="Disordered" evidence="10">
    <location>
        <begin position="511"/>
        <end position="537"/>
    </location>
</feature>
<dbReference type="Gene3D" id="2.40.170.20">
    <property type="entry name" value="TonB-dependent receptor, beta-barrel domain"/>
    <property type="match status" value="1"/>
</dbReference>
<dbReference type="PANTHER" id="PTHR47234:SF2">
    <property type="entry name" value="TONB-DEPENDENT RECEPTOR"/>
    <property type="match status" value="1"/>
</dbReference>
<dbReference type="OrthoDB" id="176248at2"/>
<comment type="subcellular location">
    <subcellularLocation>
        <location evidence="1 8">Cell outer membrane</location>
        <topology evidence="1 8">Multi-pass membrane protein</topology>
    </subcellularLocation>
</comment>
<feature type="domain" description="TonB-dependent receptor plug" evidence="13">
    <location>
        <begin position="51"/>
        <end position="167"/>
    </location>
</feature>
<evidence type="ECO:0000256" key="11">
    <source>
        <dbReference type="SAM" id="SignalP"/>
    </source>
</evidence>
<evidence type="ECO:0000256" key="9">
    <source>
        <dbReference type="RuleBase" id="RU003357"/>
    </source>
</evidence>
<evidence type="ECO:0000256" key="10">
    <source>
        <dbReference type="SAM" id="MobiDB-lite"/>
    </source>
</evidence>
<keyword evidence="14" id="KW-0675">Receptor</keyword>
<feature type="domain" description="TonB-dependent receptor-like beta-barrel" evidence="12">
    <location>
        <begin position="343"/>
        <end position="868"/>
    </location>
</feature>
<evidence type="ECO:0000256" key="7">
    <source>
        <dbReference type="ARBA" id="ARBA00023237"/>
    </source>
</evidence>
<dbReference type="InterPro" id="IPR000531">
    <property type="entry name" value="Beta-barrel_TonB"/>
</dbReference>
<dbReference type="STRING" id="641665.GCA_002104455_03252"/>
<name>A0A1H7MQF9_9GAMM</name>
<keyword evidence="4 8" id="KW-0812">Transmembrane</keyword>
<dbReference type="Proteomes" id="UP000199297">
    <property type="component" value="Unassembled WGS sequence"/>
</dbReference>
<dbReference type="Gene3D" id="2.170.130.10">
    <property type="entry name" value="TonB-dependent receptor, plug domain"/>
    <property type="match status" value="1"/>
</dbReference>
<dbReference type="GO" id="GO:0009279">
    <property type="term" value="C:cell outer membrane"/>
    <property type="evidence" value="ECO:0007669"/>
    <property type="project" value="UniProtKB-SubCell"/>
</dbReference>
<keyword evidence="15" id="KW-1185">Reference proteome</keyword>
<evidence type="ECO:0000256" key="5">
    <source>
        <dbReference type="ARBA" id="ARBA00023077"/>
    </source>
</evidence>
<keyword evidence="2 8" id="KW-0813">Transport</keyword>
<comment type="similarity">
    <text evidence="8 9">Belongs to the TonB-dependent receptor family.</text>
</comment>
<dbReference type="Pfam" id="PF07715">
    <property type="entry name" value="Plug"/>
    <property type="match status" value="1"/>
</dbReference>
<feature type="signal peptide" evidence="11">
    <location>
        <begin position="1"/>
        <end position="31"/>
    </location>
</feature>
<keyword evidence="11" id="KW-0732">Signal</keyword>
<evidence type="ECO:0000256" key="2">
    <source>
        <dbReference type="ARBA" id="ARBA00022448"/>
    </source>
</evidence>
<dbReference type="RefSeq" id="WP_085284763.1">
    <property type="nucleotide sequence ID" value="NZ_FOBI01000006.1"/>
</dbReference>
<evidence type="ECO:0000256" key="1">
    <source>
        <dbReference type="ARBA" id="ARBA00004571"/>
    </source>
</evidence>
<evidence type="ECO:0000256" key="4">
    <source>
        <dbReference type="ARBA" id="ARBA00022692"/>
    </source>
</evidence>
<evidence type="ECO:0000259" key="13">
    <source>
        <dbReference type="Pfam" id="PF07715"/>
    </source>
</evidence>
<dbReference type="SUPFAM" id="SSF56935">
    <property type="entry name" value="Porins"/>
    <property type="match status" value="1"/>
</dbReference>
<dbReference type="PANTHER" id="PTHR47234">
    <property type="match status" value="1"/>
</dbReference>
<dbReference type="PROSITE" id="PS52016">
    <property type="entry name" value="TONB_DEPENDENT_REC_3"/>
    <property type="match status" value="1"/>
</dbReference>
<dbReference type="EMBL" id="FOBI01000006">
    <property type="protein sequence ID" value="SEL12925.1"/>
    <property type="molecule type" value="Genomic_DNA"/>
</dbReference>
<keyword evidence="7 8" id="KW-0998">Cell outer membrane</keyword>
<dbReference type="AlphaFoldDB" id="A0A1H7MQF9"/>
<dbReference type="InterPro" id="IPR036942">
    <property type="entry name" value="Beta-barrel_TonB_sf"/>
</dbReference>
<gene>
    <name evidence="14" type="ORF">SAMN05216262_10677</name>
</gene>
<accession>A0A1H7MQF9</accession>
<dbReference type="Pfam" id="PF00593">
    <property type="entry name" value="TonB_dep_Rec_b-barrel"/>
    <property type="match status" value="1"/>
</dbReference>
<dbReference type="InterPro" id="IPR039426">
    <property type="entry name" value="TonB-dep_rcpt-like"/>
</dbReference>
<sequence length="904" mass="98883">MNKQLFRKSAITLAIISASSLGLTSHVQAQAADGLKKVEVISITGSRIKRQSETPSPVQDLDFEALNQTGAMSLGEVLQELPSVGSSLNGNGSSGTSHGSSSLNLRNLGANRSLVLVNGQRWVNGAGTRGFRDFVDMNTIPQAIVNRVEVLQDGATAIYGADAIAGVVNIYTHADYVGSKIKTYYGQSSQGDRETANIDFLWGKDFGDSNLMFAASYTDQKPIYTQDRALTAVPLNGLTAATPEGLFRENDLQAMVGFDVPSAGITRDPGTDGANTDNWRAASGDDKYNRYHNNYVTGPSKRTSLYAQAIVPFDDINLKVEALYNNRKSDQQFSQALSAVRGSRGFMIANDPSVNPFGVEFSGSDFRHSAFFTDNGYRVNAQDVETVRLGIGLDGEINDDWSWDSYLSWAENKGEFTSHNQMHLDKLALALRACNTTGISADVSDLAADCVPVNLFNPLTAQMVDYINFTGHDKNKASQIDFTLNASGFLMELPAGDLAMAMGIEYRKEKGQDTPDSIIGSSPRINSYRTTSSSPRLGTTGEYDLKEAYVEFNVPLLDGEPMAEYLELNLATRFSDYSTFGSTTNSKAGILYTPTEGLSFRATWAEGFRAPSILELFEGQRVTFKAVTDPCVADNTLPGCAGVPGDYTQPDSNVQITTGGNRLLQPETSENTSYGLIYMPTFLENFSVTLDWYNIDINNTISEFGAQNILDLCAYKNKNCDVITRNSLGEIDNIIDGPVNLNSTTVAGMDMVIRYGIDDNSGQWDFMANFSKLDELTEVSTLSDGSTQKEDKVGTAASRESFPEWRSSISANWKRDDYFASYSARYIGGTTETVSNEDRDISSIVYHNISAGYHFDNGLKVKLGVNNIADKQPPASLTNKNINFDQNTYNPVGRYFYVQMDYTL</sequence>
<reference evidence="15" key="1">
    <citation type="submission" date="2016-10" db="EMBL/GenBank/DDBJ databases">
        <authorList>
            <person name="Varghese N."/>
            <person name="Submissions S."/>
        </authorList>
    </citation>
    <scope>NUCLEOTIDE SEQUENCE [LARGE SCALE GENOMIC DNA]</scope>
    <source>
        <strain evidence="15">CGMCC 1.9127</strain>
    </source>
</reference>
<feature type="chain" id="PRO_5011794639" evidence="11">
    <location>
        <begin position="32"/>
        <end position="904"/>
    </location>
</feature>
<keyword evidence="5 9" id="KW-0798">TonB box</keyword>
<dbReference type="InterPro" id="IPR012910">
    <property type="entry name" value="Plug_dom"/>
</dbReference>
<proteinExistence type="inferred from homology"/>
<dbReference type="InterPro" id="IPR037066">
    <property type="entry name" value="Plug_dom_sf"/>
</dbReference>
<protein>
    <submittedName>
        <fullName evidence="14">TonB-dependent Receptor Plug Domain</fullName>
    </submittedName>
</protein>
<evidence type="ECO:0000313" key="15">
    <source>
        <dbReference type="Proteomes" id="UP000199297"/>
    </source>
</evidence>
<organism evidence="14 15">
    <name type="scientific">Colwellia chukchiensis</name>
    <dbReference type="NCBI Taxonomy" id="641665"/>
    <lineage>
        <taxon>Bacteria</taxon>
        <taxon>Pseudomonadati</taxon>
        <taxon>Pseudomonadota</taxon>
        <taxon>Gammaproteobacteria</taxon>
        <taxon>Alteromonadales</taxon>
        <taxon>Colwelliaceae</taxon>
        <taxon>Colwellia</taxon>
    </lineage>
</organism>